<dbReference type="Proteomes" id="UP001256547">
    <property type="component" value="Unassembled WGS sequence"/>
</dbReference>
<reference evidence="3 5" key="1">
    <citation type="submission" date="2023-03" db="EMBL/GenBank/DDBJ databases">
        <authorList>
            <person name="Shen W."/>
            <person name="Cai J."/>
        </authorList>
    </citation>
    <scope>NUCLEOTIDE SEQUENCE</scope>
    <source>
        <strain evidence="3">P55-2</strain>
        <strain evidence="2 5">P72-2</strain>
    </source>
</reference>
<evidence type="ECO:0000313" key="2">
    <source>
        <dbReference type="EMBL" id="MDT2596874.1"/>
    </source>
</evidence>
<feature type="transmembrane region" description="Helical" evidence="1">
    <location>
        <begin position="6"/>
        <end position="39"/>
    </location>
</feature>
<keyword evidence="1" id="KW-1133">Transmembrane helix</keyword>
<comment type="caution">
    <text evidence="3">The sequence shown here is derived from an EMBL/GenBank/DDBJ whole genome shotgun (WGS) entry which is preliminary data.</text>
</comment>
<accession>A0AAP5NC63</accession>
<keyword evidence="1" id="KW-0812">Transmembrane</keyword>
<gene>
    <name evidence="3" type="ORF">P7D36_09755</name>
    <name evidence="2" type="ORF">P7D39_07650</name>
</gene>
<proteinExistence type="predicted"/>
<dbReference type="Proteomes" id="UP001245561">
    <property type="component" value="Unassembled WGS sequence"/>
</dbReference>
<dbReference type="EMBL" id="JARPYT010000013">
    <property type="protein sequence ID" value="MDT2637776.1"/>
    <property type="molecule type" value="Genomic_DNA"/>
</dbReference>
<evidence type="ECO:0000256" key="1">
    <source>
        <dbReference type="SAM" id="Phobius"/>
    </source>
</evidence>
<keyword evidence="5" id="KW-1185">Reference proteome</keyword>
<dbReference type="AlphaFoldDB" id="A0AAP5NC63"/>
<dbReference type="EMBL" id="JARPYR010000013">
    <property type="protein sequence ID" value="MDT2596874.1"/>
    <property type="molecule type" value="Genomic_DNA"/>
</dbReference>
<evidence type="ECO:0000313" key="5">
    <source>
        <dbReference type="Proteomes" id="UP001256547"/>
    </source>
</evidence>
<name>A0AAP5NC63_9ENTE</name>
<evidence type="ECO:0000313" key="4">
    <source>
        <dbReference type="Proteomes" id="UP001245561"/>
    </source>
</evidence>
<organism evidence="3 4">
    <name type="scientific">Enterococcus dongliensis</name>
    <dbReference type="NCBI Taxonomy" id="2559925"/>
    <lineage>
        <taxon>Bacteria</taxon>
        <taxon>Bacillati</taxon>
        <taxon>Bacillota</taxon>
        <taxon>Bacilli</taxon>
        <taxon>Lactobacillales</taxon>
        <taxon>Enterococcaceae</taxon>
        <taxon>Enterococcus</taxon>
    </lineage>
</organism>
<dbReference type="RefSeq" id="WP_137604137.1">
    <property type="nucleotide sequence ID" value="NZ_JARPYR010000013.1"/>
</dbReference>
<dbReference type="GeneID" id="86910419"/>
<sequence length="84" mass="9565">MEQLIAIAFIALLIFFVVKVGSVLWRIAGVLFLLFIIYLYKDQVLSQIQQFIAEPNFAGLWQSISTFFGNLFEKVTGFVSTVIE</sequence>
<protein>
    <submittedName>
        <fullName evidence="3">Uncharacterized protein</fullName>
    </submittedName>
</protein>
<keyword evidence="1" id="KW-0472">Membrane</keyword>
<evidence type="ECO:0000313" key="3">
    <source>
        <dbReference type="EMBL" id="MDT2637776.1"/>
    </source>
</evidence>